<accession>A0A9X3IT21</accession>
<protein>
    <submittedName>
        <fullName evidence="2">GNAT family N-acetyltransferase</fullName>
        <ecNumber evidence="2">2.3.1.-</ecNumber>
    </submittedName>
</protein>
<reference evidence="2" key="1">
    <citation type="submission" date="2022-11" db="EMBL/GenBank/DDBJ databases">
        <title>Parathalassolutuus dongxingensis gen. nov., sp. nov., a novel member of family Oceanospirillaceae isolated from a coastal shrimp pond in Guangxi, China.</title>
        <authorList>
            <person name="Chen H."/>
        </authorList>
    </citation>
    <scope>NUCLEOTIDE SEQUENCE</scope>
    <source>
        <strain evidence="2">G-43</strain>
    </source>
</reference>
<evidence type="ECO:0000313" key="2">
    <source>
        <dbReference type="EMBL" id="MCY0965469.1"/>
    </source>
</evidence>
<dbReference type="InterPro" id="IPR000182">
    <property type="entry name" value="GNAT_dom"/>
</dbReference>
<dbReference type="AlphaFoldDB" id="A0A9X3IT21"/>
<organism evidence="2 3">
    <name type="scientific">Parathalassolituus penaei</name>
    <dbReference type="NCBI Taxonomy" id="2997323"/>
    <lineage>
        <taxon>Bacteria</taxon>
        <taxon>Pseudomonadati</taxon>
        <taxon>Pseudomonadota</taxon>
        <taxon>Gammaproteobacteria</taxon>
        <taxon>Oceanospirillales</taxon>
        <taxon>Oceanospirillaceae</taxon>
        <taxon>Parathalassolituus</taxon>
    </lineage>
</organism>
<dbReference type="EC" id="2.3.1.-" evidence="2"/>
<evidence type="ECO:0000313" key="3">
    <source>
        <dbReference type="Proteomes" id="UP001150830"/>
    </source>
</evidence>
<gene>
    <name evidence="2" type="ORF">OUO13_09740</name>
</gene>
<dbReference type="GO" id="GO:0016747">
    <property type="term" value="F:acyltransferase activity, transferring groups other than amino-acyl groups"/>
    <property type="evidence" value="ECO:0007669"/>
    <property type="project" value="InterPro"/>
</dbReference>
<keyword evidence="2" id="KW-0012">Acyltransferase</keyword>
<dbReference type="SUPFAM" id="SSF55729">
    <property type="entry name" value="Acyl-CoA N-acyltransferases (Nat)"/>
    <property type="match status" value="1"/>
</dbReference>
<dbReference type="PROSITE" id="PS51186">
    <property type="entry name" value="GNAT"/>
    <property type="match status" value="1"/>
</dbReference>
<dbReference type="Pfam" id="PF00583">
    <property type="entry name" value="Acetyltransf_1"/>
    <property type="match status" value="1"/>
</dbReference>
<keyword evidence="2" id="KW-0808">Transferase</keyword>
<dbReference type="EMBL" id="JAPNOA010000026">
    <property type="protein sequence ID" value="MCY0965469.1"/>
    <property type="molecule type" value="Genomic_DNA"/>
</dbReference>
<comment type="caution">
    <text evidence="2">The sequence shown here is derived from an EMBL/GenBank/DDBJ whole genome shotgun (WGS) entry which is preliminary data.</text>
</comment>
<feature type="domain" description="N-acetyltransferase" evidence="1">
    <location>
        <begin position="9"/>
        <end position="158"/>
    </location>
</feature>
<dbReference type="InterPro" id="IPR016181">
    <property type="entry name" value="Acyl_CoA_acyltransferase"/>
</dbReference>
<evidence type="ECO:0000259" key="1">
    <source>
        <dbReference type="PROSITE" id="PS51186"/>
    </source>
</evidence>
<dbReference type="InterPro" id="IPR024035">
    <property type="entry name" value="MSMEG_0567_GNAT"/>
</dbReference>
<sequence>MQYPDYSDYTIKWATLPWEVEQAHALRRRVFCDEQGLFAGDDADATDGHARTLVALGNHGGWHQQVVGTVRIHREGPADENLWYGSRLAVDPAFRTQGQLGSTLIKLAVSSAHALGCQTFMATVQIQNEPLFKRLNWRTHDYRDIQGLKHAVMQADLAAYPPCFTPTSGFVLKARKQHIHEHFWPGLLDAEQAQPLAQSANLNLARVPGELKTAV</sequence>
<dbReference type="NCBIfam" id="TIGR04045">
    <property type="entry name" value="MSMEG_0567_GNAT"/>
    <property type="match status" value="1"/>
</dbReference>
<dbReference type="Gene3D" id="3.40.630.30">
    <property type="match status" value="1"/>
</dbReference>
<dbReference type="CDD" id="cd04301">
    <property type="entry name" value="NAT_SF"/>
    <property type="match status" value="1"/>
</dbReference>
<keyword evidence="3" id="KW-1185">Reference proteome</keyword>
<dbReference type="RefSeq" id="WP_283173680.1">
    <property type="nucleotide sequence ID" value="NZ_JAPNOA010000026.1"/>
</dbReference>
<proteinExistence type="predicted"/>
<name>A0A9X3IT21_9GAMM</name>
<dbReference type="Proteomes" id="UP001150830">
    <property type="component" value="Unassembled WGS sequence"/>
</dbReference>